<dbReference type="EMBL" id="CP133620">
    <property type="protein sequence ID" value="WMV45611.1"/>
    <property type="molecule type" value="Genomic_DNA"/>
</dbReference>
<sequence length="92" mass="10539">MPHRCFVLAFSTFIFWTIGRYSTTSRNYLVKRRLLLSSPFLSFSFRASHTGTKGGVNPFGGPMLEFQLRRSFQPLCSFLHLSVHAFTKTSNT</sequence>
<keyword evidence="2" id="KW-1185">Reference proteome</keyword>
<evidence type="ECO:0000313" key="1">
    <source>
        <dbReference type="EMBL" id="WMV45611.1"/>
    </source>
</evidence>
<gene>
    <name evidence="1" type="ORF">MTR67_038996</name>
</gene>
<dbReference type="Proteomes" id="UP001234989">
    <property type="component" value="Chromosome 9"/>
</dbReference>
<reference evidence="1" key="1">
    <citation type="submission" date="2023-08" db="EMBL/GenBank/DDBJ databases">
        <title>A de novo genome assembly of Solanum verrucosum Schlechtendal, a Mexican diploid species geographically isolated from the other diploid A-genome species in potato relatives.</title>
        <authorList>
            <person name="Hosaka K."/>
        </authorList>
    </citation>
    <scope>NUCLEOTIDE SEQUENCE</scope>
    <source>
        <tissue evidence="1">Young leaves</tissue>
    </source>
</reference>
<evidence type="ECO:0000313" key="2">
    <source>
        <dbReference type="Proteomes" id="UP001234989"/>
    </source>
</evidence>
<organism evidence="1 2">
    <name type="scientific">Solanum verrucosum</name>
    <dbReference type="NCBI Taxonomy" id="315347"/>
    <lineage>
        <taxon>Eukaryota</taxon>
        <taxon>Viridiplantae</taxon>
        <taxon>Streptophyta</taxon>
        <taxon>Embryophyta</taxon>
        <taxon>Tracheophyta</taxon>
        <taxon>Spermatophyta</taxon>
        <taxon>Magnoliopsida</taxon>
        <taxon>eudicotyledons</taxon>
        <taxon>Gunneridae</taxon>
        <taxon>Pentapetalae</taxon>
        <taxon>asterids</taxon>
        <taxon>lamiids</taxon>
        <taxon>Solanales</taxon>
        <taxon>Solanaceae</taxon>
        <taxon>Solanoideae</taxon>
        <taxon>Solaneae</taxon>
        <taxon>Solanum</taxon>
    </lineage>
</organism>
<dbReference type="AlphaFoldDB" id="A0AAF0UHH6"/>
<protein>
    <submittedName>
        <fullName evidence="1">Uncharacterized protein</fullName>
    </submittedName>
</protein>
<accession>A0AAF0UHH6</accession>
<name>A0AAF0UHH6_SOLVR</name>
<proteinExistence type="predicted"/>